<evidence type="ECO:0000256" key="2">
    <source>
        <dbReference type="ARBA" id="ARBA00023125"/>
    </source>
</evidence>
<feature type="domain" description="HTH tetR-type" evidence="5">
    <location>
        <begin position="3"/>
        <end position="63"/>
    </location>
</feature>
<dbReference type="Pfam" id="PF21351">
    <property type="entry name" value="TetR_C_41"/>
    <property type="match status" value="1"/>
</dbReference>
<dbReference type="PANTHER" id="PTHR47506">
    <property type="entry name" value="TRANSCRIPTIONAL REGULATORY PROTEIN"/>
    <property type="match status" value="1"/>
</dbReference>
<name>A0A552U8B3_9SPHN</name>
<evidence type="ECO:0000313" key="7">
    <source>
        <dbReference type="Proteomes" id="UP000317894"/>
    </source>
</evidence>
<keyword evidence="1" id="KW-0805">Transcription regulation</keyword>
<dbReference type="Pfam" id="PF00440">
    <property type="entry name" value="TetR_N"/>
    <property type="match status" value="1"/>
</dbReference>
<dbReference type="PRINTS" id="PR00455">
    <property type="entry name" value="HTHTETR"/>
</dbReference>
<keyword evidence="2 4" id="KW-0238">DNA-binding</keyword>
<dbReference type="InterPro" id="IPR049484">
    <property type="entry name" value="Rv0078-like_C"/>
</dbReference>
<accession>A0A552U8B3</accession>
<proteinExistence type="predicted"/>
<dbReference type="InterPro" id="IPR001647">
    <property type="entry name" value="HTH_TetR"/>
</dbReference>
<dbReference type="InterPro" id="IPR009057">
    <property type="entry name" value="Homeodomain-like_sf"/>
</dbReference>
<keyword evidence="3" id="KW-0804">Transcription</keyword>
<dbReference type="AlphaFoldDB" id="A0A552U8B3"/>
<protein>
    <submittedName>
        <fullName evidence="6">TetR/AcrR family transcriptional regulator</fullName>
    </submittedName>
</protein>
<comment type="caution">
    <text evidence="6">The sequence shown here is derived from an EMBL/GenBank/DDBJ whole genome shotgun (WGS) entry which is preliminary data.</text>
</comment>
<evidence type="ECO:0000259" key="5">
    <source>
        <dbReference type="PROSITE" id="PS50977"/>
    </source>
</evidence>
<sequence>MIVATRAKLIAAGRRAFASKGYADTAMEDLTADAELTRGALYHHFGGKKGLLAAVIAQIDAETSQRLKDILEQAPTLWEGFVEENVAWVKLALEAEVRRIVLLDGPAVLGDQARWANQSTCLADTQHTIERLVEQAIVKPIDPEAAAYLVNGAALNASLWIATSNDPDAASVKAIAGLRALLTGLRLDA</sequence>
<evidence type="ECO:0000256" key="4">
    <source>
        <dbReference type="PROSITE-ProRule" id="PRU00335"/>
    </source>
</evidence>
<dbReference type="RefSeq" id="WP_144237669.1">
    <property type="nucleotide sequence ID" value="NZ_VJWA01000002.1"/>
</dbReference>
<evidence type="ECO:0000313" key="6">
    <source>
        <dbReference type="EMBL" id="TRW14464.1"/>
    </source>
</evidence>
<feature type="DNA-binding region" description="H-T-H motif" evidence="4">
    <location>
        <begin position="26"/>
        <end position="45"/>
    </location>
</feature>
<dbReference type="GO" id="GO:0003677">
    <property type="term" value="F:DNA binding"/>
    <property type="evidence" value="ECO:0007669"/>
    <property type="project" value="UniProtKB-UniRule"/>
</dbReference>
<evidence type="ECO:0000256" key="1">
    <source>
        <dbReference type="ARBA" id="ARBA00023015"/>
    </source>
</evidence>
<evidence type="ECO:0000256" key="3">
    <source>
        <dbReference type="ARBA" id="ARBA00023163"/>
    </source>
</evidence>
<dbReference type="Gene3D" id="1.10.357.10">
    <property type="entry name" value="Tetracycline Repressor, domain 2"/>
    <property type="match status" value="1"/>
</dbReference>
<dbReference type="PANTHER" id="PTHR47506:SF1">
    <property type="entry name" value="HTH-TYPE TRANSCRIPTIONAL REGULATOR YJDC"/>
    <property type="match status" value="1"/>
</dbReference>
<gene>
    <name evidence="6" type="ORF">FMM06_12205</name>
</gene>
<keyword evidence="7" id="KW-1185">Reference proteome</keyword>
<dbReference type="OrthoDB" id="9816296at2"/>
<dbReference type="EMBL" id="VJWA01000002">
    <property type="protein sequence ID" value="TRW14464.1"/>
    <property type="molecule type" value="Genomic_DNA"/>
</dbReference>
<dbReference type="Proteomes" id="UP000317894">
    <property type="component" value="Unassembled WGS sequence"/>
</dbReference>
<dbReference type="PROSITE" id="PS50977">
    <property type="entry name" value="HTH_TETR_2"/>
    <property type="match status" value="1"/>
</dbReference>
<organism evidence="6 7">
    <name type="scientific">Glacieibacterium frigidum</name>
    <dbReference type="NCBI Taxonomy" id="2593303"/>
    <lineage>
        <taxon>Bacteria</taxon>
        <taxon>Pseudomonadati</taxon>
        <taxon>Pseudomonadota</taxon>
        <taxon>Alphaproteobacteria</taxon>
        <taxon>Sphingomonadales</taxon>
        <taxon>Sphingosinicellaceae</taxon>
        <taxon>Glacieibacterium</taxon>
    </lineage>
</organism>
<dbReference type="SUPFAM" id="SSF46689">
    <property type="entry name" value="Homeodomain-like"/>
    <property type="match status" value="1"/>
</dbReference>
<reference evidence="6 7" key="1">
    <citation type="submission" date="2019-07" db="EMBL/GenBank/DDBJ databases">
        <title>Novel species isolated from glacier.</title>
        <authorList>
            <person name="Liu Q."/>
            <person name="Xin Y.-H."/>
        </authorList>
    </citation>
    <scope>NUCLEOTIDE SEQUENCE [LARGE SCALE GENOMIC DNA]</scope>
    <source>
        <strain evidence="6 7">LB1R16</strain>
    </source>
</reference>